<sequence>MAAESDSPRSKKPRRECDYEERFEITTQLDKSDTESRDSNTSCSTNTEIVPISGGSTSSSPTLTHSDSHGQSSSTDHSVLSQSTLPEKLSNWTRKHIEDLNIKTAYQPDTTPFTLITRPVPCTGEIGIRVLTYDVEGIKNREKEKKKKVSILADFVKRSGFLDMIQNLNCSSFEELNIDSMLKLNSYKDSCFLPKGLPENLEAWFRRLDTFSRAHTGSKFCVATFRGRQISMQIEPGEFLVVHYDFPTHEKTFSREDIKKGVTMSIPEANCSIKLPPSDGGRERIKFKVK</sequence>
<feature type="region of interest" description="Disordered" evidence="1">
    <location>
        <begin position="1"/>
        <end position="82"/>
    </location>
</feature>
<evidence type="ECO:0000313" key="2">
    <source>
        <dbReference type="EMBL" id="EKC31182.1"/>
    </source>
</evidence>
<protein>
    <submittedName>
        <fullName evidence="2">Uncharacterized protein</fullName>
    </submittedName>
</protein>
<reference evidence="2" key="1">
    <citation type="journal article" date="2012" name="Nature">
        <title>The oyster genome reveals stress adaptation and complexity of shell formation.</title>
        <authorList>
            <person name="Zhang G."/>
            <person name="Fang X."/>
            <person name="Guo X."/>
            <person name="Li L."/>
            <person name="Luo R."/>
            <person name="Xu F."/>
            <person name="Yang P."/>
            <person name="Zhang L."/>
            <person name="Wang X."/>
            <person name="Qi H."/>
            <person name="Xiong Z."/>
            <person name="Que H."/>
            <person name="Xie Y."/>
            <person name="Holland P.W."/>
            <person name="Paps J."/>
            <person name="Zhu Y."/>
            <person name="Wu F."/>
            <person name="Chen Y."/>
            <person name="Wang J."/>
            <person name="Peng C."/>
            <person name="Meng J."/>
            <person name="Yang L."/>
            <person name="Liu J."/>
            <person name="Wen B."/>
            <person name="Zhang N."/>
            <person name="Huang Z."/>
            <person name="Zhu Q."/>
            <person name="Feng Y."/>
            <person name="Mount A."/>
            <person name="Hedgecock D."/>
            <person name="Xu Z."/>
            <person name="Liu Y."/>
            <person name="Domazet-Loso T."/>
            <person name="Du Y."/>
            <person name="Sun X."/>
            <person name="Zhang S."/>
            <person name="Liu B."/>
            <person name="Cheng P."/>
            <person name="Jiang X."/>
            <person name="Li J."/>
            <person name="Fan D."/>
            <person name="Wang W."/>
            <person name="Fu W."/>
            <person name="Wang T."/>
            <person name="Wang B."/>
            <person name="Zhang J."/>
            <person name="Peng Z."/>
            <person name="Li Y."/>
            <person name="Li N."/>
            <person name="Wang J."/>
            <person name="Chen M."/>
            <person name="He Y."/>
            <person name="Tan F."/>
            <person name="Song X."/>
            <person name="Zheng Q."/>
            <person name="Huang R."/>
            <person name="Yang H."/>
            <person name="Du X."/>
            <person name="Chen L."/>
            <person name="Yang M."/>
            <person name="Gaffney P.M."/>
            <person name="Wang S."/>
            <person name="Luo L."/>
            <person name="She Z."/>
            <person name="Ming Y."/>
            <person name="Huang W."/>
            <person name="Zhang S."/>
            <person name="Huang B."/>
            <person name="Zhang Y."/>
            <person name="Qu T."/>
            <person name="Ni P."/>
            <person name="Miao G."/>
            <person name="Wang J."/>
            <person name="Wang Q."/>
            <person name="Steinberg C.E."/>
            <person name="Wang H."/>
            <person name="Li N."/>
            <person name="Qian L."/>
            <person name="Zhang G."/>
            <person name="Li Y."/>
            <person name="Yang H."/>
            <person name="Liu X."/>
            <person name="Wang J."/>
            <person name="Yin Y."/>
            <person name="Wang J."/>
        </authorList>
    </citation>
    <scope>NUCLEOTIDE SEQUENCE [LARGE SCALE GENOMIC DNA]</scope>
    <source>
        <strain evidence="2">05x7-T-G4-1.051#20</strain>
    </source>
</reference>
<accession>K1Q3T9</accession>
<dbReference type="InParanoid" id="K1Q3T9"/>
<evidence type="ECO:0000256" key="1">
    <source>
        <dbReference type="SAM" id="MobiDB-lite"/>
    </source>
</evidence>
<proteinExistence type="predicted"/>
<feature type="compositionally biased region" description="Low complexity" evidence="1">
    <location>
        <begin position="53"/>
        <end position="65"/>
    </location>
</feature>
<feature type="compositionally biased region" description="Polar residues" evidence="1">
    <location>
        <begin position="39"/>
        <end position="48"/>
    </location>
</feature>
<feature type="compositionally biased region" description="Polar residues" evidence="1">
    <location>
        <begin position="70"/>
        <end position="82"/>
    </location>
</feature>
<feature type="compositionally biased region" description="Basic and acidic residues" evidence="1">
    <location>
        <begin position="15"/>
        <end position="38"/>
    </location>
</feature>
<dbReference type="HOGENOM" id="CLU_960583_0_0_1"/>
<dbReference type="AlphaFoldDB" id="K1Q3T9"/>
<dbReference type="EMBL" id="JH818070">
    <property type="protein sequence ID" value="EKC31182.1"/>
    <property type="molecule type" value="Genomic_DNA"/>
</dbReference>
<gene>
    <name evidence="2" type="ORF">CGI_10002343</name>
</gene>
<organism evidence="2">
    <name type="scientific">Magallana gigas</name>
    <name type="common">Pacific oyster</name>
    <name type="synonym">Crassostrea gigas</name>
    <dbReference type="NCBI Taxonomy" id="29159"/>
    <lineage>
        <taxon>Eukaryota</taxon>
        <taxon>Metazoa</taxon>
        <taxon>Spiralia</taxon>
        <taxon>Lophotrochozoa</taxon>
        <taxon>Mollusca</taxon>
        <taxon>Bivalvia</taxon>
        <taxon>Autobranchia</taxon>
        <taxon>Pteriomorphia</taxon>
        <taxon>Ostreida</taxon>
        <taxon>Ostreoidea</taxon>
        <taxon>Ostreidae</taxon>
        <taxon>Magallana</taxon>
    </lineage>
</organism>
<name>K1Q3T9_MAGGI</name>